<sequence length="39" mass="4196">MRDLSFVELITIKLNEILGVLLNLGSSTSSTLSESLGML</sequence>
<protein>
    <submittedName>
        <fullName evidence="1">Uncharacterized protein</fullName>
    </submittedName>
</protein>
<evidence type="ECO:0000313" key="1">
    <source>
        <dbReference type="EMBL" id="SPW24242.1"/>
    </source>
</evidence>
<proteinExistence type="predicted"/>
<name>A0A8B4GSZ6_9CORY</name>
<dbReference type="EMBL" id="UARK01000001">
    <property type="protein sequence ID" value="SPW24242.1"/>
    <property type="molecule type" value="Genomic_DNA"/>
</dbReference>
<dbReference type="AlphaFoldDB" id="A0A8B4GSZ6"/>
<comment type="caution">
    <text evidence="1">The sequence shown here is derived from an EMBL/GenBank/DDBJ whole genome shotgun (WGS) entry which is preliminary data.</text>
</comment>
<evidence type="ECO:0000313" key="2">
    <source>
        <dbReference type="Proteomes" id="UP000249886"/>
    </source>
</evidence>
<reference evidence="1 2" key="1">
    <citation type="submission" date="2018-06" db="EMBL/GenBank/DDBJ databases">
        <authorList>
            <consortium name="Pathogen Informatics"/>
            <person name="Doyle S."/>
        </authorList>
    </citation>
    <scope>NUCLEOTIDE SEQUENCE [LARGE SCALE GENOMIC DNA]</scope>
    <source>
        <strain evidence="1 2">NCTC10254</strain>
    </source>
</reference>
<dbReference type="Proteomes" id="UP000249886">
    <property type="component" value="Unassembled WGS sequence"/>
</dbReference>
<accession>A0A8B4GSZ6</accession>
<gene>
    <name evidence="1" type="ORF">NCTC10254_00612</name>
</gene>
<organism evidence="1 2">
    <name type="scientific">Corynebacterium matruchotii</name>
    <dbReference type="NCBI Taxonomy" id="43768"/>
    <lineage>
        <taxon>Bacteria</taxon>
        <taxon>Bacillati</taxon>
        <taxon>Actinomycetota</taxon>
        <taxon>Actinomycetes</taxon>
        <taxon>Mycobacteriales</taxon>
        <taxon>Corynebacteriaceae</taxon>
        <taxon>Corynebacterium</taxon>
    </lineage>
</organism>